<name>A0A8D1DR07_PIG</name>
<dbReference type="PROSITE" id="PS50222">
    <property type="entry name" value="EF_HAND_2"/>
    <property type="match status" value="1"/>
</dbReference>
<organism evidence="5 6">
    <name type="scientific">Sus scrofa</name>
    <name type="common">Pig</name>
    <dbReference type="NCBI Taxonomy" id="9823"/>
    <lineage>
        <taxon>Eukaryota</taxon>
        <taxon>Metazoa</taxon>
        <taxon>Chordata</taxon>
        <taxon>Craniata</taxon>
        <taxon>Vertebrata</taxon>
        <taxon>Euteleostomi</taxon>
        <taxon>Mammalia</taxon>
        <taxon>Eutheria</taxon>
        <taxon>Laurasiatheria</taxon>
        <taxon>Artiodactyla</taxon>
        <taxon>Suina</taxon>
        <taxon>Suidae</taxon>
        <taxon>Sus</taxon>
    </lineage>
</organism>
<dbReference type="PANTHER" id="PTHR46311">
    <property type="entry name" value="CALCIUM-BINDING PROTEIN 8-RELATED"/>
    <property type="match status" value="1"/>
</dbReference>
<keyword evidence="3" id="KW-0472">Membrane</keyword>
<dbReference type="Proteomes" id="UP000694722">
    <property type="component" value="Unplaced"/>
</dbReference>
<evidence type="ECO:0000256" key="3">
    <source>
        <dbReference type="SAM" id="Phobius"/>
    </source>
</evidence>
<reference evidence="5" key="1">
    <citation type="submission" date="2025-08" db="UniProtKB">
        <authorList>
            <consortium name="Ensembl"/>
        </authorList>
    </citation>
    <scope>IDENTIFICATION</scope>
</reference>
<feature type="transmembrane region" description="Helical" evidence="3">
    <location>
        <begin position="209"/>
        <end position="231"/>
    </location>
</feature>
<proteinExistence type="predicted"/>
<sequence length="236" mass="26148">MRLPEQPGAGKPENEEKGGRGAPGGGEEPPRSRAPDFPTWEKMPFHHVTAGLLYKGNYLNRSLSAGSDSEQLANISVEELDGKEPAWRGMGGQSAPQGGVRGYDGDGQVDFDEFMTILGPKLVSSEGRDGFLGNTIDSIFWQFDMQRITLEELKHILYHAFRDHLTMKDIENIIINEEESLNETSGNCQTEFEGVHSQKQNRQTCVRKSLICAFAMAFIISVMLIAANQILRSGME</sequence>
<dbReference type="Gene3D" id="1.10.238.10">
    <property type="entry name" value="EF-hand"/>
    <property type="match status" value="1"/>
</dbReference>
<dbReference type="InterPro" id="IPR011992">
    <property type="entry name" value="EF-hand-dom_pair"/>
</dbReference>
<feature type="region of interest" description="Disordered" evidence="2">
    <location>
        <begin position="1"/>
        <end position="39"/>
    </location>
</feature>
<dbReference type="InterPro" id="IPR051111">
    <property type="entry name" value="Ca-binding_regulatory"/>
</dbReference>
<dbReference type="InterPro" id="IPR002048">
    <property type="entry name" value="EF_hand_dom"/>
</dbReference>
<dbReference type="AlphaFoldDB" id="A0A8D1DR07"/>
<dbReference type="PANTHER" id="PTHR46311:SF3">
    <property type="entry name" value="CALCIUM-BINDING PROTEIN 8"/>
    <property type="match status" value="1"/>
</dbReference>
<keyword evidence="3" id="KW-1133">Transmembrane helix</keyword>
<dbReference type="SUPFAM" id="SSF47473">
    <property type="entry name" value="EF-hand"/>
    <property type="match status" value="1"/>
</dbReference>
<keyword evidence="1" id="KW-0677">Repeat</keyword>
<dbReference type="GO" id="GO:0005509">
    <property type="term" value="F:calcium ion binding"/>
    <property type="evidence" value="ECO:0007669"/>
    <property type="project" value="InterPro"/>
</dbReference>
<protein>
    <recommendedName>
        <fullName evidence="4">EF-hand domain-containing protein</fullName>
    </recommendedName>
</protein>
<dbReference type="Ensembl" id="ENSSSCT00040024508.1">
    <property type="protein sequence ID" value="ENSSSCP00040010392.1"/>
    <property type="gene ID" value="ENSSSCG00040018138.1"/>
</dbReference>
<evidence type="ECO:0000256" key="1">
    <source>
        <dbReference type="ARBA" id="ARBA00022737"/>
    </source>
</evidence>
<feature type="domain" description="EF-hand" evidence="4">
    <location>
        <begin position="104"/>
        <end position="124"/>
    </location>
</feature>
<evidence type="ECO:0000259" key="4">
    <source>
        <dbReference type="PROSITE" id="PS50222"/>
    </source>
</evidence>
<evidence type="ECO:0000313" key="5">
    <source>
        <dbReference type="Ensembl" id="ENSSSCP00040010392.1"/>
    </source>
</evidence>
<evidence type="ECO:0000313" key="6">
    <source>
        <dbReference type="Proteomes" id="UP000694722"/>
    </source>
</evidence>
<keyword evidence="3" id="KW-0812">Transmembrane</keyword>
<accession>A0A8D1DR07</accession>
<evidence type="ECO:0000256" key="2">
    <source>
        <dbReference type="SAM" id="MobiDB-lite"/>
    </source>
</evidence>